<dbReference type="InterPro" id="IPR050605">
    <property type="entry name" value="Olfactomedin-like_domain"/>
</dbReference>
<dbReference type="AlphaFoldDB" id="A0AAN8HWG2"/>
<evidence type="ECO:0000256" key="20">
    <source>
        <dbReference type="ARBA" id="ARBA00023054"/>
    </source>
</evidence>
<evidence type="ECO:0000256" key="31">
    <source>
        <dbReference type="SAM" id="SignalP"/>
    </source>
</evidence>
<keyword evidence="27" id="KW-0449">Lipoprotein</keyword>
<accession>A0AAN8HWG2</accession>
<evidence type="ECO:0000256" key="6">
    <source>
        <dbReference type="ARBA" id="ARBA00004541"/>
    </source>
</evidence>
<keyword evidence="20" id="KW-0175">Coiled coil</keyword>
<keyword evidence="23" id="KW-0472">Membrane</keyword>
<comment type="subcellular location">
    <subcellularLocation>
        <location evidence="1">Cell projection</location>
        <location evidence="1">Cilium</location>
    </subcellularLocation>
    <subcellularLocation>
        <location evidence="6">Cytoplasmic vesicle</location>
    </subcellularLocation>
    <subcellularLocation>
        <location evidence="8">Golgi apparatus</location>
    </subcellularLocation>
    <subcellularLocation>
        <location evidence="2">Mitochondrion inner membrane</location>
    </subcellularLocation>
    <subcellularLocation>
        <location evidence="9">Mitochondrion intermembrane space</location>
    </subcellularLocation>
    <subcellularLocation>
        <location evidence="3">Mitochondrion outer membrane</location>
    </subcellularLocation>
    <subcellularLocation>
        <location evidence="4">Rough endoplasmic reticulum</location>
    </subcellularLocation>
    <subcellularLocation>
        <location evidence="7">Secreted</location>
        <location evidence="7">Extracellular exosome</location>
    </subcellularLocation>
    <subcellularLocation>
        <location evidence="5">Secreted</location>
        <location evidence="5">Extracellular space</location>
        <location evidence="5">Extracellular matrix</location>
    </subcellularLocation>
</comment>
<dbReference type="GO" id="GO:0001649">
    <property type="term" value="P:osteoblast differentiation"/>
    <property type="evidence" value="ECO:0007669"/>
    <property type="project" value="TreeGrafter"/>
</dbReference>
<evidence type="ECO:0000256" key="13">
    <source>
        <dbReference type="ARBA" id="ARBA00022723"/>
    </source>
</evidence>
<comment type="caution">
    <text evidence="33">The sequence shown here is derived from an EMBL/GenBank/DDBJ whole genome shotgun (WGS) entry which is preliminary data.</text>
</comment>
<dbReference type="GO" id="GO:0005615">
    <property type="term" value="C:extracellular space"/>
    <property type="evidence" value="ECO:0007669"/>
    <property type="project" value="TreeGrafter"/>
</dbReference>
<dbReference type="SMART" id="SM00284">
    <property type="entry name" value="OLF"/>
    <property type="match status" value="1"/>
</dbReference>
<keyword evidence="34" id="KW-1185">Reference proteome</keyword>
<dbReference type="EMBL" id="JAURVH010001516">
    <property type="protein sequence ID" value="KAK5930906.1"/>
    <property type="molecule type" value="Genomic_DNA"/>
</dbReference>
<evidence type="ECO:0000256" key="4">
    <source>
        <dbReference type="ARBA" id="ARBA00004427"/>
    </source>
</evidence>
<keyword evidence="22" id="KW-0496">Mitochondrion</keyword>
<organism evidence="33 34">
    <name type="scientific">Champsocephalus gunnari</name>
    <name type="common">Mackerel icefish</name>
    <dbReference type="NCBI Taxonomy" id="52237"/>
    <lineage>
        <taxon>Eukaryota</taxon>
        <taxon>Metazoa</taxon>
        <taxon>Chordata</taxon>
        <taxon>Craniata</taxon>
        <taxon>Vertebrata</taxon>
        <taxon>Euteleostomi</taxon>
        <taxon>Actinopterygii</taxon>
        <taxon>Neopterygii</taxon>
        <taxon>Teleostei</taxon>
        <taxon>Neoteleostei</taxon>
        <taxon>Acanthomorphata</taxon>
        <taxon>Eupercaria</taxon>
        <taxon>Perciformes</taxon>
        <taxon>Notothenioidei</taxon>
        <taxon>Channichthyidae</taxon>
        <taxon>Champsocephalus</taxon>
    </lineage>
</organism>
<protein>
    <recommendedName>
        <fullName evidence="10">Myocilin</fullName>
    </recommendedName>
</protein>
<sequence>MLVLLLLCTSGLLLRGDAQDRAALWRGDDRSGRCQYTFSVPSPTEASCPQTGGPEVEGLKARLSLLEVLVSRLTGGDTGGAQGATARDQTELHQSLNRVTGERNLLQGEKERLEQELEGLQRRMEEMRRETERLRNKPCPLQTPAVPPSPPLQDSGLTRPAGGYRPSHLIARPNRQGDSSSLRDSAWQTGPQGFQELKAEVTEVPAPDGSEENTGCGDVVSVGEPVTHRKADTIAGKYGVWMQDPEAVSPYGPNMIWRIDTIGSDVRQLYGYEDMEQLTKGFPSKVLLLPELVESTGSTLYRGSLYYQRRRSRSLIRFDLASESIAARRELPHAGFHGQFPYSWGGYTDIDLSVDQQGLWAVYSSSKAKGAIVISQLDPNSLEVKRSWETNIRKNSVANSFIICGKLYTVASYTSPDTIINYIYDTRTSQGKSVAIPFKNKYRYNSMIDYNLAQRKLFAWDNFHMVSYDLRLGRQE</sequence>
<feature type="compositionally biased region" description="Polar residues" evidence="30">
    <location>
        <begin position="176"/>
        <end position="188"/>
    </location>
</feature>
<keyword evidence="12" id="KW-0272">Extracellular matrix</keyword>
<evidence type="ECO:0000256" key="21">
    <source>
        <dbReference type="ARBA" id="ARBA00023069"/>
    </source>
</evidence>
<evidence type="ECO:0000256" key="24">
    <source>
        <dbReference type="ARBA" id="ARBA00023139"/>
    </source>
</evidence>
<keyword evidence="11" id="KW-0964">Secreted</keyword>
<keyword evidence="13" id="KW-0479">Metal-binding</keyword>
<dbReference type="GO" id="GO:0005794">
    <property type="term" value="C:Golgi apparatus"/>
    <property type="evidence" value="ECO:0007669"/>
    <property type="project" value="UniProtKB-SubCell"/>
</dbReference>
<keyword evidence="25" id="KW-1015">Disulfide bond</keyword>
<dbReference type="GO" id="GO:0031410">
    <property type="term" value="C:cytoplasmic vesicle"/>
    <property type="evidence" value="ECO:0007669"/>
    <property type="project" value="UniProtKB-SubCell"/>
</dbReference>
<evidence type="ECO:0000256" key="5">
    <source>
        <dbReference type="ARBA" id="ARBA00004498"/>
    </source>
</evidence>
<evidence type="ECO:0000256" key="18">
    <source>
        <dbReference type="ARBA" id="ARBA00022837"/>
    </source>
</evidence>
<evidence type="ECO:0000256" key="11">
    <source>
        <dbReference type="ARBA" id="ARBA00022525"/>
    </source>
</evidence>
<dbReference type="GO" id="GO:0005743">
    <property type="term" value="C:mitochondrial inner membrane"/>
    <property type="evidence" value="ECO:0007669"/>
    <property type="project" value="UniProtKB-SubCell"/>
</dbReference>
<dbReference type="GO" id="GO:0046872">
    <property type="term" value="F:metal ion binding"/>
    <property type="evidence" value="ECO:0007669"/>
    <property type="project" value="UniProtKB-KW"/>
</dbReference>
<evidence type="ECO:0000256" key="26">
    <source>
        <dbReference type="ARBA" id="ARBA00023273"/>
    </source>
</evidence>
<dbReference type="GO" id="GO:0005929">
    <property type="term" value="C:cilium"/>
    <property type="evidence" value="ECO:0007669"/>
    <property type="project" value="UniProtKB-SubCell"/>
</dbReference>
<comment type="caution">
    <text evidence="29">Lacks conserved residue(s) required for the propagation of feature annotation.</text>
</comment>
<reference evidence="33 34" key="1">
    <citation type="journal article" date="2023" name="Mol. Biol. Evol.">
        <title>Genomics of Secondarily Temperate Adaptation in the Only Non-Antarctic Icefish.</title>
        <authorList>
            <person name="Rivera-Colon A.G."/>
            <person name="Rayamajhi N."/>
            <person name="Minhas B.F."/>
            <person name="Madrigal G."/>
            <person name="Bilyk K.T."/>
            <person name="Yoon V."/>
            <person name="Hune M."/>
            <person name="Gregory S."/>
            <person name="Cheng C.H.C."/>
            <person name="Catchen J.M."/>
        </authorList>
    </citation>
    <scope>NUCLEOTIDE SEQUENCE [LARGE SCALE GENOMIC DNA]</scope>
    <source>
        <tissue evidence="33">White muscle</tissue>
    </source>
</reference>
<evidence type="ECO:0000256" key="29">
    <source>
        <dbReference type="PROSITE-ProRule" id="PRU00446"/>
    </source>
</evidence>
<keyword evidence="28" id="KW-0968">Cytoplasmic vesicle</keyword>
<feature type="domain" description="Olfactomedin-like" evidence="32">
    <location>
        <begin position="215"/>
        <end position="474"/>
    </location>
</feature>
<keyword evidence="14 31" id="KW-0732">Signal</keyword>
<dbReference type="GO" id="GO:0005791">
    <property type="term" value="C:rough endoplasmic reticulum"/>
    <property type="evidence" value="ECO:0007669"/>
    <property type="project" value="UniProtKB-SubCell"/>
</dbReference>
<feature type="compositionally biased region" description="Basic and acidic residues" evidence="30">
    <location>
        <begin position="126"/>
        <end position="135"/>
    </location>
</feature>
<evidence type="ECO:0000313" key="34">
    <source>
        <dbReference type="Proteomes" id="UP001331515"/>
    </source>
</evidence>
<evidence type="ECO:0000256" key="7">
    <source>
        <dbReference type="ARBA" id="ARBA00004550"/>
    </source>
</evidence>
<evidence type="ECO:0000256" key="22">
    <source>
        <dbReference type="ARBA" id="ARBA00023128"/>
    </source>
</evidence>
<name>A0AAN8HWG2_CHAGU</name>
<dbReference type="PANTHER" id="PTHR23192">
    <property type="entry name" value="OLFACTOMEDIN-RELATED"/>
    <property type="match status" value="1"/>
</dbReference>
<dbReference type="InterPro" id="IPR003112">
    <property type="entry name" value="Olfac-like_dom"/>
</dbReference>
<keyword evidence="19" id="KW-0333">Golgi apparatus</keyword>
<evidence type="ECO:0000256" key="30">
    <source>
        <dbReference type="SAM" id="MobiDB-lite"/>
    </source>
</evidence>
<evidence type="ECO:0000256" key="14">
    <source>
        <dbReference type="ARBA" id="ARBA00022729"/>
    </source>
</evidence>
<evidence type="ECO:0000256" key="1">
    <source>
        <dbReference type="ARBA" id="ARBA00004138"/>
    </source>
</evidence>
<dbReference type="PROSITE" id="PS51132">
    <property type="entry name" value="OLF"/>
    <property type="match status" value="1"/>
</dbReference>
<keyword evidence="21" id="KW-0969">Cilium</keyword>
<evidence type="ECO:0000256" key="15">
    <source>
        <dbReference type="ARBA" id="ARBA00022787"/>
    </source>
</evidence>
<dbReference type="PANTHER" id="PTHR23192:SF33">
    <property type="entry name" value="MYOCILIN"/>
    <property type="match status" value="1"/>
</dbReference>
<evidence type="ECO:0000256" key="2">
    <source>
        <dbReference type="ARBA" id="ARBA00004273"/>
    </source>
</evidence>
<feature type="chain" id="PRO_5043028591" description="Myocilin" evidence="31">
    <location>
        <begin position="19"/>
        <end position="476"/>
    </location>
</feature>
<dbReference type="GO" id="GO:0007165">
    <property type="term" value="P:signal transduction"/>
    <property type="evidence" value="ECO:0007669"/>
    <property type="project" value="TreeGrafter"/>
</dbReference>
<evidence type="ECO:0000256" key="9">
    <source>
        <dbReference type="ARBA" id="ARBA00004569"/>
    </source>
</evidence>
<evidence type="ECO:0000256" key="25">
    <source>
        <dbReference type="ARBA" id="ARBA00023157"/>
    </source>
</evidence>
<evidence type="ECO:0000256" key="27">
    <source>
        <dbReference type="ARBA" id="ARBA00023288"/>
    </source>
</evidence>
<evidence type="ECO:0000256" key="28">
    <source>
        <dbReference type="ARBA" id="ARBA00023329"/>
    </source>
</evidence>
<feature type="region of interest" description="Disordered" evidence="30">
    <location>
        <begin position="126"/>
        <end position="188"/>
    </location>
</feature>
<evidence type="ECO:0000256" key="3">
    <source>
        <dbReference type="ARBA" id="ARBA00004294"/>
    </source>
</evidence>
<keyword evidence="16" id="KW-0999">Mitochondrion inner membrane</keyword>
<evidence type="ECO:0000256" key="17">
    <source>
        <dbReference type="ARBA" id="ARBA00022824"/>
    </source>
</evidence>
<feature type="signal peptide" evidence="31">
    <location>
        <begin position="1"/>
        <end position="18"/>
    </location>
</feature>
<keyword evidence="26" id="KW-0966">Cell projection</keyword>
<evidence type="ECO:0000313" key="33">
    <source>
        <dbReference type="EMBL" id="KAK5930906.1"/>
    </source>
</evidence>
<gene>
    <name evidence="33" type="ORF">CgunFtcFv8_027104</name>
</gene>
<evidence type="ECO:0000256" key="8">
    <source>
        <dbReference type="ARBA" id="ARBA00004555"/>
    </source>
</evidence>
<keyword evidence="15" id="KW-1000">Mitochondrion outer membrane</keyword>
<keyword evidence="17" id="KW-0256">Endoplasmic reticulum</keyword>
<dbReference type="GO" id="GO:0005741">
    <property type="term" value="C:mitochondrial outer membrane"/>
    <property type="evidence" value="ECO:0007669"/>
    <property type="project" value="UniProtKB-SubCell"/>
</dbReference>
<dbReference type="Proteomes" id="UP001331515">
    <property type="component" value="Unassembled WGS sequence"/>
</dbReference>
<keyword evidence="18" id="KW-0106">Calcium</keyword>
<proteinExistence type="predicted"/>
<dbReference type="GO" id="GO:0005758">
    <property type="term" value="C:mitochondrial intermembrane space"/>
    <property type="evidence" value="ECO:0007669"/>
    <property type="project" value="UniProtKB-SubCell"/>
</dbReference>
<evidence type="ECO:0000256" key="23">
    <source>
        <dbReference type="ARBA" id="ARBA00023136"/>
    </source>
</evidence>
<evidence type="ECO:0000256" key="19">
    <source>
        <dbReference type="ARBA" id="ARBA00023034"/>
    </source>
</evidence>
<evidence type="ECO:0000256" key="10">
    <source>
        <dbReference type="ARBA" id="ARBA00017216"/>
    </source>
</evidence>
<evidence type="ECO:0000256" key="12">
    <source>
        <dbReference type="ARBA" id="ARBA00022530"/>
    </source>
</evidence>
<dbReference type="Pfam" id="PF02191">
    <property type="entry name" value="OLF"/>
    <property type="match status" value="1"/>
</dbReference>
<evidence type="ECO:0000256" key="16">
    <source>
        <dbReference type="ARBA" id="ARBA00022792"/>
    </source>
</evidence>
<evidence type="ECO:0000259" key="32">
    <source>
        <dbReference type="PROSITE" id="PS51132"/>
    </source>
</evidence>
<keyword evidence="24" id="KW-0564">Palmitate</keyword>